<keyword evidence="2" id="KW-1185">Reference proteome</keyword>
<proteinExistence type="predicted"/>
<reference evidence="1 2" key="1">
    <citation type="submission" date="2020-07" db="EMBL/GenBank/DDBJ databases">
        <title>Mycobacterium kansasii (former subtype) with zoonotic potential isolated from diseased indoor pet cat, Japan.</title>
        <authorList>
            <person name="Fukano H."/>
            <person name="Terazono T."/>
            <person name="Hoshino Y."/>
        </authorList>
    </citation>
    <scope>NUCLEOTIDE SEQUENCE [LARGE SCALE GENOMIC DNA]</scope>
    <source>
        <strain evidence="1 2">Kuro-I</strain>
    </source>
</reference>
<dbReference type="AlphaFoldDB" id="A0A7G1IDH8"/>
<sequence length="123" mass="13040">MGNNCDQACETPTWYPNIAETSRAHISSYSASIAAIAGMLNPKMLVFARARVMARLAAIITGDTVAAHAASKAATTAPAWQAALGMGSSGGEPRRIRCGRLGHLRRRRTLPRSARQVGGHGRE</sequence>
<evidence type="ECO:0000313" key="2">
    <source>
        <dbReference type="Proteomes" id="UP000516380"/>
    </source>
</evidence>
<dbReference type="Proteomes" id="UP000516380">
    <property type="component" value="Chromosome"/>
</dbReference>
<evidence type="ECO:0000313" key="1">
    <source>
        <dbReference type="EMBL" id="BCI86508.1"/>
    </source>
</evidence>
<protein>
    <submittedName>
        <fullName evidence="1">Uncharacterized protein</fullName>
    </submittedName>
</protein>
<dbReference type="EMBL" id="AP023343">
    <property type="protein sequence ID" value="BCI86508.1"/>
    <property type="molecule type" value="Genomic_DNA"/>
</dbReference>
<organism evidence="1 2">
    <name type="scientific">Mycobacterium kansasii</name>
    <dbReference type="NCBI Taxonomy" id="1768"/>
    <lineage>
        <taxon>Bacteria</taxon>
        <taxon>Bacillati</taxon>
        <taxon>Actinomycetota</taxon>
        <taxon>Actinomycetes</taxon>
        <taxon>Mycobacteriales</taxon>
        <taxon>Mycobacteriaceae</taxon>
        <taxon>Mycobacterium</taxon>
    </lineage>
</organism>
<accession>A0A7G1IDH8</accession>
<gene>
    <name evidence="1" type="ORF">NIIDMKKI_17140</name>
</gene>
<name>A0A7G1IDH8_MYCKA</name>